<protein>
    <submittedName>
        <fullName evidence="1">CSON000738 protein</fullName>
    </submittedName>
</protein>
<reference evidence="1" key="1">
    <citation type="submission" date="2018-07" db="EMBL/GenBank/DDBJ databases">
        <authorList>
            <person name="Quirk P.G."/>
            <person name="Krulwich T.A."/>
        </authorList>
    </citation>
    <scope>NUCLEOTIDE SEQUENCE</scope>
</reference>
<proteinExistence type="predicted"/>
<dbReference type="VEuPathDB" id="VectorBase:CSON000738"/>
<name>A0A336LQG3_CULSO</name>
<dbReference type="EMBL" id="UFQT01000111">
    <property type="protein sequence ID" value="SSX20190.1"/>
    <property type="molecule type" value="Genomic_DNA"/>
</dbReference>
<sequence length="113" mass="13557">MSYYLYNMRFFTLKYTFLLNVSHNINTYKWLPILTWPKSPHDAFHDEQVAIQIFPPILLVLENALKTLDNQRPLPNENYTLPQTMECPLPDQIATQYYKYHFRISLNQLPCVF</sequence>
<gene>
    <name evidence="1" type="primary">CSON000738</name>
</gene>
<accession>A0A336LQG3</accession>
<dbReference type="AlphaFoldDB" id="A0A336LQG3"/>
<evidence type="ECO:0000313" key="1">
    <source>
        <dbReference type="EMBL" id="SSX20190.1"/>
    </source>
</evidence>
<organism evidence="1">
    <name type="scientific">Culicoides sonorensis</name>
    <name type="common">Biting midge</name>
    <dbReference type="NCBI Taxonomy" id="179676"/>
    <lineage>
        <taxon>Eukaryota</taxon>
        <taxon>Metazoa</taxon>
        <taxon>Ecdysozoa</taxon>
        <taxon>Arthropoda</taxon>
        <taxon>Hexapoda</taxon>
        <taxon>Insecta</taxon>
        <taxon>Pterygota</taxon>
        <taxon>Neoptera</taxon>
        <taxon>Endopterygota</taxon>
        <taxon>Diptera</taxon>
        <taxon>Nematocera</taxon>
        <taxon>Chironomoidea</taxon>
        <taxon>Ceratopogonidae</taxon>
        <taxon>Ceratopogoninae</taxon>
        <taxon>Culicoides</taxon>
        <taxon>Monoculicoides</taxon>
    </lineage>
</organism>